<feature type="transmembrane region" description="Helical" evidence="8">
    <location>
        <begin position="384"/>
        <end position="407"/>
    </location>
</feature>
<feature type="transmembrane region" description="Helical" evidence="8">
    <location>
        <begin position="225"/>
        <end position="244"/>
    </location>
</feature>
<dbReference type="AlphaFoldDB" id="A0A6H1U751"/>
<dbReference type="GO" id="GO:0016763">
    <property type="term" value="F:pentosyltransferase activity"/>
    <property type="evidence" value="ECO:0007669"/>
    <property type="project" value="TreeGrafter"/>
</dbReference>
<feature type="transmembrane region" description="Helical" evidence="8">
    <location>
        <begin position="182"/>
        <end position="205"/>
    </location>
</feature>
<keyword evidence="2" id="KW-1003">Cell membrane</keyword>
<dbReference type="RefSeq" id="WP_168571605.1">
    <property type="nucleotide sequence ID" value="NZ_CP051167.1"/>
</dbReference>
<proteinExistence type="predicted"/>
<dbReference type="KEGG" id="oxy:HCG48_25020"/>
<evidence type="ECO:0000256" key="5">
    <source>
        <dbReference type="ARBA" id="ARBA00022692"/>
    </source>
</evidence>
<evidence type="ECO:0000256" key="6">
    <source>
        <dbReference type="ARBA" id="ARBA00022989"/>
    </source>
</evidence>
<evidence type="ECO:0000256" key="2">
    <source>
        <dbReference type="ARBA" id="ARBA00022475"/>
    </source>
</evidence>
<keyword evidence="6 8" id="KW-1133">Transmembrane helix</keyword>
<evidence type="ECO:0000256" key="4">
    <source>
        <dbReference type="ARBA" id="ARBA00022679"/>
    </source>
</evidence>
<keyword evidence="7 8" id="KW-0472">Membrane</keyword>
<feature type="transmembrane region" description="Helical" evidence="8">
    <location>
        <begin position="256"/>
        <end position="279"/>
    </location>
</feature>
<evidence type="ECO:0000256" key="8">
    <source>
        <dbReference type="SAM" id="Phobius"/>
    </source>
</evidence>
<accession>A0A6H1U751</accession>
<comment type="subcellular location">
    <subcellularLocation>
        <location evidence="1">Cell membrane</location>
        <topology evidence="1">Multi-pass membrane protein</topology>
    </subcellularLocation>
</comment>
<dbReference type="PANTHER" id="PTHR33908">
    <property type="entry name" value="MANNOSYLTRANSFERASE YKCB-RELATED"/>
    <property type="match status" value="1"/>
</dbReference>
<feature type="domain" description="Glycosyltransferase RgtA/B/C/D-like" evidence="9">
    <location>
        <begin position="80"/>
        <end position="241"/>
    </location>
</feature>
<dbReference type="InterPro" id="IPR050297">
    <property type="entry name" value="LipidA_mod_glycosyltrf_83"/>
</dbReference>
<keyword evidence="4" id="KW-0808">Transferase</keyword>
<evidence type="ECO:0000256" key="1">
    <source>
        <dbReference type="ARBA" id="ARBA00004651"/>
    </source>
</evidence>
<dbReference type="GO" id="GO:0005886">
    <property type="term" value="C:plasma membrane"/>
    <property type="evidence" value="ECO:0007669"/>
    <property type="project" value="UniProtKB-SubCell"/>
</dbReference>
<dbReference type="InterPro" id="IPR038731">
    <property type="entry name" value="RgtA/B/C-like"/>
</dbReference>
<sequence>MIAIAISGIVFRFADLDREIFWHDEAYTALRISGYTETELIENLFINEPLDRDDLLTYQQLTPEKTLSDTLNSLAREDAQHPPLYYILTRWWAQLFGDSIASLRTVSALLSLIALPAMYWLCYELFNSEFAGLIGMALISVSPFHILYAREAREYGLWTATILLTSAAFLKAISRNKNIKKWVIYSITLAASFYSFLFSALVAIAHGSYLLAIDGFKITQKKMSYFFASWGAVLLFIPWIVIVLNQFSKVRGTTAWTAQPMAPIGLAIAWVANSSRVFFDLNLDSDSPLIYSIPALVLAIALIGYSLYFLIKHTQKQVWLFVILLIAIPALTLILPDLILGGRRSTVSRYLIPSYLGMELAVTALLSLKLATANSIFKQRLWQGIALTVLLAGMISGGAIVHSETWWNKKNSHNHPQAARLINAAEHPLLMTSDFRFNRGEMLSLAHLLDRHVTIQLVLEGEVPNLGDDGVGKDRQSFSDIYLFNPSKRLREGLRDRYPDTEIEPVKPEALRLEKLTGIGSGRSS</sequence>
<evidence type="ECO:0000256" key="7">
    <source>
        <dbReference type="ARBA" id="ARBA00023136"/>
    </source>
</evidence>
<protein>
    <recommendedName>
        <fullName evidence="9">Glycosyltransferase RgtA/B/C/D-like domain-containing protein</fullName>
    </recommendedName>
</protein>
<dbReference type="PANTHER" id="PTHR33908:SF11">
    <property type="entry name" value="MEMBRANE PROTEIN"/>
    <property type="match status" value="1"/>
</dbReference>
<organism evidence="10 11">
    <name type="scientific">Oxynema aestuarii AP17</name>
    <dbReference type="NCBI Taxonomy" id="2064643"/>
    <lineage>
        <taxon>Bacteria</taxon>
        <taxon>Bacillati</taxon>
        <taxon>Cyanobacteriota</taxon>
        <taxon>Cyanophyceae</taxon>
        <taxon>Oscillatoriophycideae</taxon>
        <taxon>Oscillatoriales</taxon>
        <taxon>Oscillatoriaceae</taxon>
        <taxon>Oxynema</taxon>
        <taxon>Oxynema aestuarii</taxon>
    </lineage>
</organism>
<feature type="transmembrane region" description="Helical" evidence="8">
    <location>
        <begin position="318"/>
        <end position="340"/>
    </location>
</feature>
<feature type="transmembrane region" description="Helical" evidence="8">
    <location>
        <begin position="130"/>
        <end position="149"/>
    </location>
</feature>
<name>A0A6H1U751_9CYAN</name>
<feature type="transmembrane region" description="Helical" evidence="8">
    <location>
        <begin position="101"/>
        <end position="123"/>
    </location>
</feature>
<dbReference type="GO" id="GO:0009103">
    <property type="term" value="P:lipopolysaccharide biosynthetic process"/>
    <property type="evidence" value="ECO:0007669"/>
    <property type="project" value="UniProtKB-ARBA"/>
</dbReference>
<evidence type="ECO:0000256" key="3">
    <source>
        <dbReference type="ARBA" id="ARBA00022676"/>
    </source>
</evidence>
<dbReference type="Pfam" id="PF13231">
    <property type="entry name" value="PMT_2"/>
    <property type="match status" value="1"/>
</dbReference>
<evidence type="ECO:0000259" key="9">
    <source>
        <dbReference type="Pfam" id="PF13231"/>
    </source>
</evidence>
<keyword evidence="11" id="KW-1185">Reference proteome</keyword>
<feature type="transmembrane region" description="Helical" evidence="8">
    <location>
        <begin position="291"/>
        <end position="311"/>
    </location>
</feature>
<feature type="transmembrane region" description="Helical" evidence="8">
    <location>
        <begin position="352"/>
        <end position="372"/>
    </location>
</feature>
<dbReference type="EMBL" id="CP051167">
    <property type="protein sequence ID" value="QIZ73459.1"/>
    <property type="molecule type" value="Genomic_DNA"/>
</dbReference>
<dbReference type="Proteomes" id="UP000500857">
    <property type="component" value="Chromosome"/>
</dbReference>
<keyword evidence="3" id="KW-0328">Glycosyltransferase</keyword>
<keyword evidence="5 8" id="KW-0812">Transmembrane</keyword>
<reference evidence="10 11" key="1">
    <citation type="submission" date="2020-04" db="EMBL/GenBank/DDBJ databases">
        <authorList>
            <person name="Basu S."/>
            <person name="Maruthanayagam V."/>
            <person name="Chakraborty S."/>
            <person name="Pramanik A."/>
            <person name="Mukherjee J."/>
            <person name="Brink B."/>
        </authorList>
    </citation>
    <scope>NUCLEOTIDE SEQUENCE [LARGE SCALE GENOMIC DNA]</scope>
    <source>
        <strain evidence="10 11">AP17</strain>
    </source>
</reference>
<evidence type="ECO:0000313" key="10">
    <source>
        <dbReference type="EMBL" id="QIZ73459.1"/>
    </source>
</evidence>
<gene>
    <name evidence="10" type="ORF">HCG48_25020</name>
</gene>
<evidence type="ECO:0000313" key="11">
    <source>
        <dbReference type="Proteomes" id="UP000500857"/>
    </source>
</evidence>